<dbReference type="AlphaFoldDB" id="A0A845GFN8"/>
<keyword evidence="1" id="KW-0472">Membrane</keyword>
<protein>
    <submittedName>
        <fullName evidence="2">Uncharacterized protein</fullName>
    </submittedName>
</protein>
<sequence>MDSTQLARRRRTLNRKLLGLTAINLLIFAAWAALRAHGAPNSNIVIGLLVLTLLTWTGLIIALGRRCSFWMQFQRHRT</sequence>
<gene>
    <name evidence="2" type="ORF">GTP90_00425</name>
</gene>
<reference evidence="2" key="1">
    <citation type="submission" date="2019-12" db="EMBL/GenBank/DDBJ databases">
        <title>Novel species isolated from a subtropical stream in China.</title>
        <authorList>
            <person name="Lu H."/>
        </authorList>
    </citation>
    <scope>NUCLEOTIDE SEQUENCE [LARGE SCALE GENOMIC DNA]</scope>
    <source>
        <strain evidence="2">FT81W</strain>
    </source>
</reference>
<feature type="transmembrane region" description="Helical" evidence="1">
    <location>
        <begin position="44"/>
        <end position="64"/>
    </location>
</feature>
<evidence type="ECO:0000313" key="3">
    <source>
        <dbReference type="Proteomes" id="UP000447355"/>
    </source>
</evidence>
<evidence type="ECO:0000256" key="1">
    <source>
        <dbReference type="SAM" id="Phobius"/>
    </source>
</evidence>
<feature type="transmembrane region" description="Helical" evidence="1">
    <location>
        <begin position="17"/>
        <end position="38"/>
    </location>
</feature>
<proteinExistence type="predicted"/>
<evidence type="ECO:0000313" key="2">
    <source>
        <dbReference type="EMBL" id="MYM92320.1"/>
    </source>
</evidence>
<name>A0A845GFN8_9BURK</name>
<keyword evidence="1" id="KW-0812">Transmembrane</keyword>
<comment type="caution">
    <text evidence="2">The sequence shown here is derived from an EMBL/GenBank/DDBJ whole genome shotgun (WGS) entry which is preliminary data.</text>
</comment>
<dbReference type="RefSeq" id="WP_161081594.1">
    <property type="nucleotide sequence ID" value="NZ_WWCX01000001.1"/>
</dbReference>
<accession>A0A845GFN8</accession>
<dbReference type="EMBL" id="WWCX01000001">
    <property type="protein sequence ID" value="MYM92320.1"/>
    <property type="molecule type" value="Genomic_DNA"/>
</dbReference>
<organism evidence="2 3">
    <name type="scientific">Duganella vulcania</name>
    <dbReference type="NCBI Taxonomy" id="2692166"/>
    <lineage>
        <taxon>Bacteria</taxon>
        <taxon>Pseudomonadati</taxon>
        <taxon>Pseudomonadota</taxon>
        <taxon>Betaproteobacteria</taxon>
        <taxon>Burkholderiales</taxon>
        <taxon>Oxalobacteraceae</taxon>
        <taxon>Telluria group</taxon>
        <taxon>Duganella</taxon>
    </lineage>
</organism>
<keyword evidence="1" id="KW-1133">Transmembrane helix</keyword>
<dbReference type="Proteomes" id="UP000447355">
    <property type="component" value="Unassembled WGS sequence"/>
</dbReference>